<evidence type="ECO:0000313" key="5">
    <source>
        <dbReference type="Proteomes" id="UP001189429"/>
    </source>
</evidence>
<dbReference type="PROSITE" id="PS51257">
    <property type="entry name" value="PROKAR_LIPOPROTEIN"/>
    <property type="match status" value="1"/>
</dbReference>
<dbReference type="InterPro" id="IPR043141">
    <property type="entry name" value="Ribosomal_uL10-like_sf"/>
</dbReference>
<name>A0ABN9VPY6_9DINO</name>
<keyword evidence="2" id="KW-1133">Transmembrane helix</keyword>
<organism evidence="4 5">
    <name type="scientific">Prorocentrum cordatum</name>
    <dbReference type="NCBI Taxonomy" id="2364126"/>
    <lineage>
        <taxon>Eukaryota</taxon>
        <taxon>Sar</taxon>
        <taxon>Alveolata</taxon>
        <taxon>Dinophyceae</taxon>
        <taxon>Prorocentrales</taxon>
        <taxon>Prorocentraceae</taxon>
        <taxon>Prorocentrum</taxon>
    </lineage>
</organism>
<sequence>MARAAMRSLALAAAAAAACGLLCTLAPHAFAAPVAPRALAPGSSVQLGGRHGAAQLAGPVAAGRGDSGLWPLALGALAAGALAAARSAGARRGRSTVARRVTLEDIESLTMNDIRRINPHWRPKCTLGTARRAAVCESIIAKLESSYFVMIFNQVNATMAESQKIRDSFPMSVVCRRLKNGLLRKALNDAEGGLWKPLAEKVGGYSTVVFVPDDKTLKDTVKAYKKVVKEFKLHDRCAAMNEYRDFLQPFCVGGIIRDEWELIPGEKIPDLENFQTKTDLICSIARGVKMVTQKIAVGVKQVPSKLAVGTKKVVEKMEEGGKDSVADVVA</sequence>
<feature type="signal peptide" evidence="3">
    <location>
        <begin position="1"/>
        <end position="31"/>
    </location>
</feature>
<evidence type="ECO:0000256" key="1">
    <source>
        <dbReference type="ARBA" id="ARBA00008889"/>
    </source>
</evidence>
<dbReference type="Proteomes" id="UP001189429">
    <property type="component" value="Unassembled WGS sequence"/>
</dbReference>
<keyword evidence="5" id="KW-1185">Reference proteome</keyword>
<keyword evidence="2" id="KW-0812">Transmembrane</keyword>
<feature type="transmembrane region" description="Helical" evidence="2">
    <location>
        <begin position="68"/>
        <end position="85"/>
    </location>
</feature>
<accession>A0ABN9VPY6</accession>
<evidence type="ECO:0000256" key="3">
    <source>
        <dbReference type="SAM" id="SignalP"/>
    </source>
</evidence>
<evidence type="ECO:0000313" key="4">
    <source>
        <dbReference type="EMBL" id="CAK0875479.1"/>
    </source>
</evidence>
<dbReference type="InterPro" id="IPR001790">
    <property type="entry name" value="Ribosomal_uL10"/>
</dbReference>
<reference evidence="4" key="1">
    <citation type="submission" date="2023-10" db="EMBL/GenBank/DDBJ databases">
        <authorList>
            <person name="Chen Y."/>
            <person name="Shah S."/>
            <person name="Dougan E. K."/>
            <person name="Thang M."/>
            <person name="Chan C."/>
        </authorList>
    </citation>
    <scope>NUCLEOTIDE SEQUENCE [LARGE SCALE GENOMIC DNA]</scope>
</reference>
<dbReference type="Gene3D" id="3.30.70.1730">
    <property type="match status" value="1"/>
</dbReference>
<gene>
    <name evidence="4" type="ORF">PCOR1329_LOCUS60144</name>
</gene>
<evidence type="ECO:0008006" key="6">
    <source>
        <dbReference type="Google" id="ProtNLM"/>
    </source>
</evidence>
<dbReference type="SUPFAM" id="SSF160369">
    <property type="entry name" value="Ribosomal protein L10-like"/>
    <property type="match status" value="1"/>
</dbReference>
<comment type="caution">
    <text evidence="4">The sequence shown here is derived from an EMBL/GenBank/DDBJ whole genome shotgun (WGS) entry which is preliminary data.</text>
</comment>
<keyword evidence="2" id="KW-0472">Membrane</keyword>
<comment type="similarity">
    <text evidence="1">Belongs to the universal ribosomal protein uL10 family.</text>
</comment>
<dbReference type="Pfam" id="PF00466">
    <property type="entry name" value="Ribosomal_L10"/>
    <property type="match status" value="1"/>
</dbReference>
<proteinExistence type="inferred from homology"/>
<evidence type="ECO:0000256" key="2">
    <source>
        <dbReference type="SAM" id="Phobius"/>
    </source>
</evidence>
<feature type="chain" id="PRO_5045076317" description="50S ribosomal protein L10" evidence="3">
    <location>
        <begin position="32"/>
        <end position="330"/>
    </location>
</feature>
<dbReference type="EMBL" id="CAUYUJ010017517">
    <property type="protein sequence ID" value="CAK0875479.1"/>
    <property type="molecule type" value="Genomic_DNA"/>
</dbReference>
<protein>
    <recommendedName>
        <fullName evidence="6">50S ribosomal protein L10</fullName>
    </recommendedName>
</protein>
<keyword evidence="3" id="KW-0732">Signal</keyword>